<dbReference type="InterPro" id="IPR029063">
    <property type="entry name" value="SAM-dependent_MTases_sf"/>
</dbReference>
<gene>
    <name evidence="2" type="ORF">JDN41_15890</name>
</gene>
<name>A0A8I1KL56_9HYPH</name>
<protein>
    <submittedName>
        <fullName evidence="2">Methyltransferase domain-containing protein</fullName>
    </submittedName>
</protein>
<sequence>MTEVLGRRIESHVIELGAGTGAVTRQLIRNGVEPGKLTLVEIDARLGGHLRRRFPDTDVLIGSAEDLAKVWQERNGENVGAIISTLPMRLFSKKLIYLVMKNSLQVLDEGGMFVQFTYRQTSPVPPRVVNALRLKAWRYTRVWLNLPPAAIWVYERMPQPREI</sequence>
<comment type="caution">
    <text evidence="2">The sequence shown here is derived from an EMBL/GenBank/DDBJ whole genome shotgun (WGS) entry which is preliminary data.</text>
</comment>
<dbReference type="AlphaFoldDB" id="A0A8I1KL56"/>
<dbReference type="RefSeq" id="WP_155955227.1">
    <property type="nucleotide sequence ID" value="NZ_JAEMUK010000084.1"/>
</dbReference>
<evidence type="ECO:0000256" key="1">
    <source>
        <dbReference type="ARBA" id="ARBA00022691"/>
    </source>
</evidence>
<evidence type="ECO:0000313" key="3">
    <source>
        <dbReference type="Proteomes" id="UP000623250"/>
    </source>
</evidence>
<dbReference type="SUPFAM" id="SSF53335">
    <property type="entry name" value="S-adenosyl-L-methionine-dependent methyltransferases"/>
    <property type="match status" value="1"/>
</dbReference>
<reference evidence="2 3" key="1">
    <citation type="submission" date="2020-12" db="EMBL/GenBank/DDBJ databases">
        <title>Revised draft genomes of Rhodomicrobium vannielii ATCC 17100 and Rhodomicrobium udaipurense JA643.</title>
        <authorList>
            <person name="Conners E.M."/>
            <person name="Davenport E.J."/>
            <person name="Bose A."/>
        </authorList>
    </citation>
    <scope>NUCLEOTIDE SEQUENCE [LARGE SCALE GENOMIC DNA]</scope>
    <source>
        <strain evidence="2 3">JA643</strain>
    </source>
</reference>
<dbReference type="PROSITE" id="PS01131">
    <property type="entry name" value="RRNA_A_DIMETH"/>
    <property type="match status" value="1"/>
</dbReference>
<keyword evidence="2" id="KW-0808">Transferase</keyword>
<dbReference type="Proteomes" id="UP000623250">
    <property type="component" value="Unassembled WGS sequence"/>
</dbReference>
<organism evidence="2 3">
    <name type="scientific">Rhodomicrobium udaipurense</name>
    <dbReference type="NCBI Taxonomy" id="1202716"/>
    <lineage>
        <taxon>Bacteria</taxon>
        <taxon>Pseudomonadati</taxon>
        <taxon>Pseudomonadota</taxon>
        <taxon>Alphaproteobacteria</taxon>
        <taxon>Hyphomicrobiales</taxon>
        <taxon>Hyphomicrobiaceae</taxon>
        <taxon>Rhodomicrobium</taxon>
    </lineage>
</organism>
<keyword evidence="1" id="KW-0949">S-adenosyl-L-methionine</keyword>
<dbReference type="GO" id="GO:0000179">
    <property type="term" value="F:rRNA (adenine-N6,N6-)-dimethyltransferase activity"/>
    <property type="evidence" value="ECO:0007669"/>
    <property type="project" value="InterPro"/>
</dbReference>
<dbReference type="EMBL" id="JAEMUK010000084">
    <property type="protein sequence ID" value="MBJ7545036.1"/>
    <property type="molecule type" value="Genomic_DNA"/>
</dbReference>
<keyword evidence="3" id="KW-1185">Reference proteome</keyword>
<dbReference type="InterPro" id="IPR020596">
    <property type="entry name" value="rRNA_Ade_Mease_Trfase_CS"/>
</dbReference>
<dbReference type="CDD" id="cd02440">
    <property type="entry name" value="AdoMet_MTases"/>
    <property type="match status" value="1"/>
</dbReference>
<dbReference type="Gene3D" id="3.40.50.150">
    <property type="entry name" value="Vaccinia Virus protein VP39"/>
    <property type="match status" value="1"/>
</dbReference>
<evidence type="ECO:0000313" key="2">
    <source>
        <dbReference type="EMBL" id="MBJ7545036.1"/>
    </source>
</evidence>
<keyword evidence="2" id="KW-0489">Methyltransferase</keyword>
<proteinExistence type="predicted"/>
<accession>A0A8I1KL56</accession>